<dbReference type="PROSITE" id="PS51257">
    <property type="entry name" value="PROKAR_LIPOPROTEIN"/>
    <property type="match status" value="1"/>
</dbReference>
<keyword evidence="5" id="KW-1185">Reference proteome</keyword>
<dbReference type="Pfam" id="PF00092">
    <property type="entry name" value="VWA"/>
    <property type="match status" value="1"/>
</dbReference>
<dbReference type="SMART" id="SM00327">
    <property type="entry name" value="VWA"/>
    <property type="match status" value="1"/>
</dbReference>
<feature type="compositionally biased region" description="Basic and acidic residues" evidence="1">
    <location>
        <begin position="33"/>
        <end position="57"/>
    </location>
</feature>
<feature type="domain" description="VWFA" evidence="3">
    <location>
        <begin position="171"/>
        <end position="363"/>
    </location>
</feature>
<dbReference type="Gene3D" id="3.40.50.410">
    <property type="entry name" value="von Willebrand factor, type A domain"/>
    <property type="match status" value="1"/>
</dbReference>
<reference evidence="5" key="1">
    <citation type="journal article" date="2019" name="Int. J. Syst. Evol. Microbiol.">
        <title>The Global Catalogue of Microorganisms (GCM) 10K type strain sequencing project: providing services to taxonomists for standard genome sequencing and annotation.</title>
        <authorList>
            <consortium name="The Broad Institute Genomics Platform"/>
            <consortium name="The Broad Institute Genome Sequencing Center for Infectious Disease"/>
            <person name="Wu L."/>
            <person name="Ma J."/>
        </authorList>
    </citation>
    <scope>NUCLEOTIDE SEQUENCE [LARGE SCALE GENOMIC DNA]</scope>
    <source>
        <strain evidence="5">KCTC 13193</strain>
    </source>
</reference>
<feature type="chain" id="PRO_5045887681" evidence="2">
    <location>
        <begin position="25"/>
        <end position="476"/>
    </location>
</feature>
<dbReference type="InterPro" id="IPR002035">
    <property type="entry name" value="VWF_A"/>
</dbReference>
<dbReference type="Proteomes" id="UP001595387">
    <property type="component" value="Unassembled WGS sequence"/>
</dbReference>
<sequence>MLNIKAFSMIIGLFMLIMATGCSSETTSGTSESDTKEGEKEVIEGQQKKEEKSKEEDGTAQTTSKSEPSEGLFEEVPQPPKTLEGLVKYPGGPFGGKEFEEQAGEIKEALDEFPSLQNNDKYAVEQYWAKLVTVFAEDYPDPANIVKKWEAFDFGNPEIEDTKYQFKENYNVEILLDSSGSMGFYNGSKSRMQLAKEAINNFAKELPKEANVGLRVYGFEGTGSNADKEISCASNELVYGLKPYNEKDLKQALDGFQPAGWTPLAGAIQSAKEDLKSYDGENNTNIIYIVSDGVETCDGDPVKVAQALAESNITPIVNVIGFDVDNEGQKQLEEIAEAAEGTYTYVKNQDELTTELERTQDMAKEWKKWKTDAISDVRVKGAERMNVLRDFRGEWADRRKREYHNFHESFEYLYDQGKISDEVKSEFYDLRDARLDMIYEFQKDIFDTHYELKEKESEEAKKYIDEEYKQNTDGTN</sequence>
<organism evidence="4 5">
    <name type="scientific">Virgibacillus sediminis</name>
    <dbReference type="NCBI Taxonomy" id="202260"/>
    <lineage>
        <taxon>Bacteria</taxon>
        <taxon>Bacillati</taxon>
        <taxon>Bacillota</taxon>
        <taxon>Bacilli</taxon>
        <taxon>Bacillales</taxon>
        <taxon>Bacillaceae</taxon>
        <taxon>Virgibacillus</taxon>
    </lineage>
</organism>
<name>A0ABV7A1J0_9BACI</name>
<feature type="signal peptide" evidence="2">
    <location>
        <begin position="1"/>
        <end position="24"/>
    </location>
</feature>
<feature type="region of interest" description="Disordered" evidence="1">
    <location>
        <begin position="23"/>
        <end position="89"/>
    </location>
</feature>
<evidence type="ECO:0000256" key="2">
    <source>
        <dbReference type="SAM" id="SignalP"/>
    </source>
</evidence>
<dbReference type="EMBL" id="JBHRRZ010000001">
    <property type="protein sequence ID" value="MFC2946759.1"/>
    <property type="molecule type" value="Genomic_DNA"/>
</dbReference>
<proteinExistence type="predicted"/>
<evidence type="ECO:0000259" key="3">
    <source>
        <dbReference type="PROSITE" id="PS50234"/>
    </source>
</evidence>
<comment type="caution">
    <text evidence="4">The sequence shown here is derived from an EMBL/GenBank/DDBJ whole genome shotgun (WGS) entry which is preliminary data.</text>
</comment>
<dbReference type="InterPro" id="IPR036465">
    <property type="entry name" value="vWFA_dom_sf"/>
</dbReference>
<dbReference type="RefSeq" id="WP_390301041.1">
    <property type="nucleotide sequence ID" value="NZ_JBHRRZ010000001.1"/>
</dbReference>
<feature type="compositionally biased region" description="Low complexity" evidence="1">
    <location>
        <begin position="23"/>
        <end position="32"/>
    </location>
</feature>
<evidence type="ECO:0000256" key="1">
    <source>
        <dbReference type="SAM" id="MobiDB-lite"/>
    </source>
</evidence>
<protein>
    <submittedName>
        <fullName evidence="4">VWA domain-containing protein</fullName>
    </submittedName>
</protein>
<evidence type="ECO:0000313" key="4">
    <source>
        <dbReference type="EMBL" id="MFC2946759.1"/>
    </source>
</evidence>
<dbReference type="SUPFAM" id="SSF53300">
    <property type="entry name" value="vWA-like"/>
    <property type="match status" value="1"/>
</dbReference>
<gene>
    <name evidence="4" type="ORF">ACFODW_00055</name>
</gene>
<keyword evidence="2" id="KW-0732">Signal</keyword>
<dbReference type="PROSITE" id="PS50234">
    <property type="entry name" value="VWFA"/>
    <property type="match status" value="1"/>
</dbReference>
<accession>A0ABV7A1J0</accession>
<evidence type="ECO:0000313" key="5">
    <source>
        <dbReference type="Proteomes" id="UP001595387"/>
    </source>
</evidence>